<keyword evidence="9" id="KW-0472">Membrane</keyword>
<proteinExistence type="predicted"/>
<keyword evidence="3" id="KW-0645">Protease</keyword>
<keyword evidence="6" id="KW-0511">Multifunctional enzyme</keyword>
<reference evidence="11 12" key="1">
    <citation type="journal article" date="2014" name="Int. J. Syst. Evol. Microbiol.">
        <title>Oceanisphaera profunda sp. nov., a marine bacterium isolated from deep-sea sediment, and emended description of the genus Oceanisphaera.</title>
        <authorList>
            <person name="Xu Z."/>
            <person name="Zhang X.Y."/>
            <person name="Su H.N."/>
            <person name="Yu Z.C."/>
            <person name="Liu C."/>
            <person name="Li H."/>
            <person name="Chen X.L."/>
            <person name="Song X.Y."/>
            <person name="Xie B.B."/>
            <person name="Qin Q.L."/>
            <person name="Zhou B.C."/>
            <person name="Shi M."/>
            <person name="Huang Y."/>
            <person name="Zhang Y.Z."/>
        </authorList>
    </citation>
    <scope>NUCLEOTIDE SEQUENCE [LARGE SCALE GENOMIC DNA]</scope>
    <source>
        <strain evidence="11 12">SM1222</strain>
    </source>
</reference>
<dbReference type="EMBL" id="CP021377">
    <property type="protein sequence ID" value="ART81599.1"/>
    <property type="molecule type" value="Genomic_DNA"/>
</dbReference>
<evidence type="ECO:0000256" key="7">
    <source>
        <dbReference type="ARBA" id="ARBA00044770"/>
    </source>
</evidence>
<evidence type="ECO:0000256" key="1">
    <source>
        <dbReference type="ARBA" id="ARBA00004752"/>
    </source>
</evidence>
<dbReference type="InterPro" id="IPR023346">
    <property type="entry name" value="Lysozyme-like_dom_sf"/>
</dbReference>
<evidence type="ECO:0000256" key="9">
    <source>
        <dbReference type="SAM" id="Phobius"/>
    </source>
</evidence>
<dbReference type="PANTHER" id="PTHR32282:SF24">
    <property type="entry name" value="GLYCOSYL TRANSFERASE FAMILY 51 DOMAIN-CONTAINING PROTEIN"/>
    <property type="match status" value="1"/>
</dbReference>
<dbReference type="Pfam" id="PF00912">
    <property type="entry name" value="Transgly"/>
    <property type="match status" value="1"/>
</dbReference>
<keyword evidence="4" id="KW-0328">Glycosyltransferase</keyword>
<dbReference type="KEGG" id="opf:CBP31_02275"/>
<protein>
    <recommendedName>
        <fullName evidence="7">peptidoglycan glycosyltransferase</fullName>
        <ecNumber evidence="7">2.4.99.28</ecNumber>
    </recommendedName>
</protein>
<dbReference type="GO" id="GO:0006508">
    <property type="term" value="P:proteolysis"/>
    <property type="evidence" value="ECO:0007669"/>
    <property type="project" value="UniProtKB-KW"/>
</dbReference>
<keyword evidence="9" id="KW-0812">Transmembrane</keyword>
<dbReference type="OrthoDB" id="8552189at2"/>
<dbReference type="GO" id="GO:0030288">
    <property type="term" value="C:outer membrane-bounded periplasmic space"/>
    <property type="evidence" value="ECO:0007669"/>
    <property type="project" value="TreeGrafter"/>
</dbReference>
<dbReference type="UniPathway" id="UPA00219"/>
<dbReference type="InterPro" id="IPR012338">
    <property type="entry name" value="Beta-lactam/transpept-like"/>
</dbReference>
<evidence type="ECO:0000256" key="4">
    <source>
        <dbReference type="ARBA" id="ARBA00022676"/>
    </source>
</evidence>
<dbReference type="EC" id="2.4.99.28" evidence="7"/>
<dbReference type="Gene3D" id="1.10.3810.10">
    <property type="entry name" value="Biosynthetic peptidoglycan transglycosylase-like"/>
    <property type="match status" value="1"/>
</dbReference>
<organism evidence="11 12">
    <name type="scientific">Oceanisphaera profunda</name>
    <dbReference type="NCBI Taxonomy" id="1416627"/>
    <lineage>
        <taxon>Bacteria</taxon>
        <taxon>Pseudomonadati</taxon>
        <taxon>Pseudomonadota</taxon>
        <taxon>Gammaproteobacteria</taxon>
        <taxon>Aeromonadales</taxon>
        <taxon>Aeromonadaceae</taxon>
        <taxon>Oceanisphaera</taxon>
    </lineage>
</organism>
<gene>
    <name evidence="11" type="ORF">CBP31_02275</name>
</gene>
<evidence type="ECO:0000256" key="6">
    <source>
        <dbReference type="ARBA" id="ARBA00023268"/>
    </source>
</evidence>
<dbReference type="GO" id="GO:0004180">
    <property type="term" value="F:carboxypeptidase activity"/>
    <property type="evidence" value="ECO:0007669"/>
    <property type="project" value="UniProtKB-KW"/>
</dbReference>
<dbReference type="PANTHER" id="PTHR32282">
    <property type="entry name" value="BINDING PROTEIN TRANSPEPTIDASE, PUTATIVE-RELATED"/>
    <property type="match status" value="1"/>
</dbReference>
<evidence type="ECO:0000256" key="5">
    <source>
        <dbReference type="ARBA" id="ARBA00022679"/>
    </source>
</evidence>
<comment type="pathway">
    <text evidence="1">Cell wall biogenesis; peptidoglycan biosynthesis.</text>
</comment>
<dbReference type="Gene3D" id="3.40.710.10">
    <property type="entry name" value="DD-peptidase/beta-lactamase superfamily"/>
    <property type="match status" value="1"/>
</dbReference>
<name>A0A1Y0D250_9GAMM</name>
<evidence type="ECO:0000313" key="12">
    <source>
        <dbReference type="Proteomes" id="UP000243937"/>
    </source>
</evidence>
<dbReference type="Proteomes" id="UP000243937">
    <property type="component" value="Chromosome"/>
</dbReference>
<evidence type="ECO:0000313" key="11">
    <source>
        <dbReference type="EMBL" id="ART81599.1"/>
    </source>
</evidence>
<evidence type="ECO:0000256" key="2">
    <source>
        <dbReference type="ARBA" id="ARBA00022645"/>
    </source>
</evidence>
<feature type="domain" description="Glycosyl transferase family 51" evidence="10">
    <location>
        <begin position="156"/>
        <end position="344"/>
    </location>
</feature>
<evidence type="ECO:0000256" key="8">
    <source>
        <dbReference type="ARBA" id="ARBA00049902"/>
    </source>
</evidence>
<dbReference type="InterPro" id="IPR050396">
    <property type="entry name" value="Glycosyltr_51/Transpeptidase"/>
</dbReference>
<keyword evidence="2" id="KW-0121">Carboxypeptidase</keyword>
<dbReference type="GO" id="GO:0009252">
    <property type="term" value="P:peptidoglycan biosynthetic process"/>
    <property type="evidence" value="ECO:0007669"/>
    <property type="project" value="UniProtKB-UniPathway"/>
</dbReference>
<keyword evidence="3" id="KW-0378">Hydrolase</keyword>
<dbReference type="SUPFAM" id="SSF56601">
    <property type="entry name" value="beta-lactamase/transpeptidase-like"/>
    <property type="match status" value="1"/>
</dbReference>
<evidence type="ECO:0000259" key="10">
    <source>
        <dbReference type="Pfam" id="PF00912"/>
    </source>
</evidence>
<comment type="catalytic activity">
    <reaction evidence="8">
        <text>[GlcNAc-(1-&gt;4)-Mur2Ac(oyl-L-Ala-gamma-D-Glu-L-Lys-D-Ala-D-Ala)](n)-di-trans,octa-cis-undecaprenyl diphosphate + beta-D-GlcNAc-(1-&gt;4)-Mur2Ac(oyl-L-Ala-gamma-D-Glu-L-Lys-D-Ala-D-Ala)-di-trans,octa-cis-undecaprenyl diphosphate = [GlcNAc-(1-&gt;4)-Mur2Ac(oyl-L-Ala-gamma-D-Glu-L-Lys-D-Ala-D-Ala)](n+1)-di-trans,octa-cis-undecaprenyl diphosphate + di-trans,octa-cis-undecaprenyl diphosphate + H(+)</text>
        <dbReference type="Rhea" id="RHEA:23708"/>
        <dbReference type="Rhea" id="RHEA-COMP:9602"/>
        <dbReference type="Rhea" id="RHEA-COMP:9603"/>
        <dbReference type="ChEBI" id="CHEBI:15378"/>
        <dbReference type="ChEBI" id="CHEBI:58405"/>
        <dbReference type="ChEBI" id="CHEBI:60033"/>
        <dbReference type="ChEBI" id="CHEBI:78435"/>
        <dbReference type="EC" id="2.4.99.28"/>
    </reaction>
</comment>
<keyword evidence="5 11" id="KW-0808">Transferase</keyword>
<dbReference type="InterPro" id="IPR001264">
    <property type="entry name" value="Glyco_trans_51"/>
</dbReference>
<dbReference type="SUPFAM" id="SSF53955">
    <property type="entry name" value="Lysozyme-like"/>
    <property type="match status" value="1"/>
</dbReference>
<dbReference type="InterPro" id="IPR036950">
    <property type="entry name" value="PBP_transglycosylase"/>
</dbReference>
<dbReference type="AlphaFoldDB" id="A0A1Y0D250"/>
<dbReference type="GO" id="GO:0008955">
    <property type="term" value="F:peptidoglycan glycosyltransferase activity"/>
    <property type="evidence" value="ECO:0007669"/>
    <property type="project" value="UniProtKB-EC"/>
</dbReference>
<evidence type="ECO:0000256" key="3">
    <source>
        <dbReference type="ARBA" id="ARBA00022670"/>
    </source>
</evidence>
<feature type="transmembrane region" description="Helical" evidence="9">
    <location>
        <begin position="29"/>
        <end position="48"/>
    </location>
</feature>
<keyword evidence="12" id="KW-1185">Reference proteome</keyword>
<keyword evidence="9" id="KW-1133">Transmembrane helix</keyword>
<accession>A0A1Y0D250</accession>
<sequence>MGTVPNVEQATLHSTEPAPTVTRRRYWRLFFWLLVLAILTTAGGLLAYEMRTSWLQAREIPRYANSLSYSLEPGSSEAISFPKHGPFDQRLGYARLPDLLARLKNQQFMITQQVQFSPALQQYTSHGLFPPYLEKTQTGLFVGDCRREPIYDYLYPQRHYRDFASIAPLVVNTLLFIENRDLLSSDFPAINPAVDWPRFTKAALSQLGRALDLQDDSAGGSTLATQIEKFRHSPGGRTQSASEKLRQMISASVRAYQNGPETLAARQNIALAYLNSVPLAAAPGHGEINGIGDGLWLWFGAELDEVNRLLDANAAPTEQLAEQGLALRQVIALMIAQRRPSYYLHSGREDLHQLTDSYLRIQAQADMISLALRDAALTQRLEFRNFSTHPVTQYVENSKTLLVTRGRLANLLGMSFYELDRLDLSASTTLNAELQQKVTDYLQQLADPDVARAIGLYGERLLSPEKTADVRYSFTLFERGQQGFYVRVQTDNTLQPFDINEGSKLELGSTAKLRVMATYLEIIAELHQQYAGFSPEKLRELKPATQDYLSQWAIQYLLRNSDRALPPMLDAALARRYSASTGERFFTGGGLHTFNNFRRQDNSRNPTMIEALRESINLPFIRVMRDIVRYSIYQNENRAQLLSDDKNPERQAYLSRFADREGRVFLLRFWRKYQNKTTDEQLNHFFDGLRPTATRLAAVHRYLLPNASRAEFDAFIKQRLPSAALNEKRLQQLYDSYGPGAYNLADQGYIARVHPLELWLLSYLQQHPETRFSDAADASIEQRQEVYAWLFKTRHRSARDSRIRTMLEIEAFSDIHQRWQQLGFPFDSLVPSLATAIGSSGDKPVALAELVGIILNDGIRLPTVRMDQLHFAANTPYETQLAPQLQQAKRVMHKDVAVVLKNALSQVVEGGTARRLQGSFTSSDGNPLTLGGKTGTGDNRIQTVSRYGQVLTSQARNRTATFVFYLGEHHFGTLTAYVPGSESDKFTFTSALPVQVLKGMEPLLRPYLNAGNHSGCTAPEITGSGVIDPDLLELKALVFNTSTTDNLVSRTSQ</sequence>
<dbReference type="RefSeq" id="WP_087034685.1">
    <property type="nucleotide sequence ID" value="NZ_CP021377.1"/>
</dbReference>